<evidence type="ECO:0000313" key="1">
    <source>
        <dbReference type="EMBL" id="UXH77433.1"/>
    </source>
</evidence>
<sequence length="193" mass="21504">MPGRQRFATLLTVLCVAAFLEGCASCPERPVQRLSVQTDASFIKTSHNADDFWLDHPGFALSIGPCRGNPAGGDARNAALCAKLFVHEGTVLQFEKATFQLLDLKTGETYTVPMKGQGFKPLEPIVGSDFRFKSGFDRFTVEPGTPEYFRLLEFWPPNALLLAMPRVQIGSQFIDLPTVRTDPVMERRCVHFH</sequence>
<accession>A0ABY6B1P1</accession>
<reference evidence="1" key="1">
    <citation type="submission" date="2022-10" db="EMBL/GenBank/DDBJ databases">
        <title>Characterization and whole genome sequencing of a new Roseateles species, isolated from fresh water.</title>
        <authorList>
            <person name="Guliayeva D.Y."/>
            <person name="Akhremchuk A.E."/>
            <person name="Sikolenko M.A."/>
            <person name="Valentovich L.N."/>
            <person name="Sidarenka A.V."/>
        </authorList>
    </citation>
    <scope>NUCLEOTIDE SEQUENCE</scope>
    <source>
        <strain evidence="1">BIM B-1768</strain>
    </source>
</reference>
<dbReference type="Proteomes" id="UP001064933">
    <property type="component" value="Chromosome"/>
</dbReference>
<dbReference type="RefSeq" id="WP_261757181.1">
    <property type="nucleotide sequence ID" value="NZ_CP104562.2"/>
</dbReference>
<organism evidence="1 2">
    <name type="scientific">Roseateles amylovorans</name>
    <dbReference type="NCBI Taxonomy" id="2978473"/>
    <lineage>
        <taxon>Bacteria</taxon>
        <taxon>Pseudomonadati</taxon>
        <taxon>Pseudomonadota</taxon>
        <taxon>Betaproteobacteria</taxon>
        <taxon>Burkholderiales</taxon>
        <taxon>Sphaerotilaceae</taxon>
        <taxon>Roseateles</taxon>
    </lineage>
</organism>
<dbReference type="EMBL" id="CP104562">
    <property type="protein sequence ID" value="UXH77433.1"/>
    <property type="molecule type" value="Genomic_DNA"/>
</dbReference>
<evidence type="ECO:0000313" key="2">
    <source>
        <dbReference type="Proteomes" id="UP001064933"/>
    </source>
</evidence>
<evidence type="ECO:0008006" key="3">
    <source>
        <dbReference type="Google" id="ProtNLM"/>
    </source>
</evidence>
<gene>
    <name evidence="1" type="ORF">N4261_20900</name>
</gene>
<name>A0ABY6B1P1_9BURK</name>
<proteinExistence type="predicted"/>
<keyword evidence="2" id="KW-1185">Reference proteome</keyword>
<protein>
    <recommendedName>
        <fullName evidence="3">Lipoprotein</fullName>
    </recommendedName>
</protein>